<evidence type="ECO:0000256" key="1">
    <source>
        <dbReference type="SAM" id="MobiDB-lite"/>
    </source>
</evidence>
<accession>A0A8C8Y6F1</accession>
<dbReference type="AlphaFoldDB" id="A0A8C8Y6F1"/>
<feature type="compositionally biased region" description="Basic and acidic residues" evidence="1">
    <location>
        <begin position="1"/>
        <end position="12"/>
    </location>
</feature>
<dbReference type="Ensembl" id="ENSPLOT00000030894.1">
    <property type="protein sequence ID" value="ENSPLOP00000027972.1"/>
    <property type="gene ID" value="ENSPLOG00000020484.1"/>
</dbReference>
<feature type="region of interest" description="Disordered" evidence="1">
    <location>
        <begin position="1"/>
        <end position="25"/>
    </location>
</feature>
<dbReference type="GeneTree" id="ENSGT00910000147688"/>
<proteinExistence type="predicted"/>
<name>A0A8C8Y6F1_PANLE</name>
<evidence type="ECO:0000313" key="3">
    <source>
        <dbReference type="Proteomes" id="UP000694399"/>
    </source>
</evidence>
<sequence>MSEDTQVTKDVNEEPPQTPSKDYGTVLPSIVTKCCAPPMLVGEMSYMSSAMPKITKEQWTRQTPWGLRP</sequence>
<dbReference type="Proteomes" id="UP000694399">
    <property type="component" value="Unassembled WGS sequence"/>
</dbReference>
<evidence type="ECO:0000313" key="2">
    <source>
        <dbReference type="Ensembl" id="ENSPLOP00000027972.1"/>
    </source>
</evidence>
<organism evidence="2 3">
    <name type="scientific">Panthera leo</name>
    <name type="common">Lion</name>
    <dbReference type="NCBI Taxonomy" id="9689"/>
    <lineage>
        <taxon>Eukaryota</taxon>
        <taxon>Metazoa</taxon>
        <taxon>Chordata</taxon>
        <taxon>Craniata</taxon>
        <taxon>Vertebrata</taxon>
        <taxon>Euteleostomi</taxon>
        <taxon>Mammalia</taxon>
        <taxon>Eutheria</taxon>
        <taxon>Laurasiatheria</taxon>
        <taxon>Carnivora</taxon>
        <taxon>Feliformia</taxon>
        <taxon>Felidae</taxon>
        <taxon>Pantherinae</taxon>
        <taxon>Panthera</taxon>
    </lineage>
</organism>
<keyword evidence="3" id="KW-1185">Reference proteome</keyword>
<protein>
    <submittedName>
        <fullName evidence="2">Uncharacterized protein</fullName>
    </submittedName>
</protein>
<reference evidence="2" key="1">
    <citation type="submission" date="2025-08" db="UniProtKB">
        <authorList>
            <consortium name="Ensembl"/>
        </authorList>
    </citation>
    <scope>IDENTIFICATION</scope>
</reference>
<reference evidence="2" key="2">
    <citation type="submission" date="2025-09" db="UniProtKB">
        <authorList>
            <consortium name="Ensembl"/>
        </authorList>
    </citation>
    <scope>IDENTIFICATION</scope>
</reference>